<reference evidence="1" key="1">
    <citation type="submission" date="2021-06" db="EMBL/GenBank/DDBJ databases">
        <authorList>
            <person name="Arsene-Ploetze F."/>
        </authorList>
    </citation>
    <scope>NUCLEOTIDE SEQUENCE</scope>
    <source>
        <strain evidence="1">SBRY1</strain>
    </source>
</reference>
<comment type="caution">
    <text evidence="1">The sequence shown here is derived from an EMBL/GenBank/DDBJ whole genome shotgun (WGS) entry which is preliminary data.</text>
</comment>
<keyword evidence="1" id="KW-0808">Transferase</keyword>
<keyword evidence="1" id="KW-0012">Acyltransferase</keyword>
<keyword evidence="2" id="KW-1185">Reference proteome</keyword>
<dbReference type="GO" id="GO:0016746">
    <property type="term" value="F:acyltransferase activity"/>
    <property type="evidence" value="ECO:0007669"/>
    <property type="project" value="UniProtKB-KW"/>
</dbReference>
<dbReference type="InterPro" id="IPR011004">
    <property type="entry name" value="Trimer_LpxA-like_sf"/>
</dbReference>
<dbReference type="AlphaFoldDB" id="A0A9W4H2B3"/>
<dbReference type="PANTHER" id="PTHR13061:SF29">
    <property type="entry name" value="GAMMA CARBONIC ANHYDRASE-LIKE 1, MITOCHONDRIAL-RELATED"/>
    <property type="match status" value="1"/>
</dbReference>
<dbReference type="RefSeq" id="WP_205048532.1">
    <property type="nucleotide sequence ID" value="NZ_CAJVAX010000018.1"/>
</dbReference>
<dbReference type="EMBL" id="CAJVAX010000018">
    <property type="protein sequence ID" value="CAG7645401.1"/>
    <property type="molecule type" value="Genomic_DNA"/>
</dbReference>
<evidence type="ECO:0000313" key="2">
    <source>
        <dbReference type="Proteomes" id="UP001153328"/>
    </source>
</evidence>
<accession>A0A9W4H2B3</accession>
<dbReference type="Gene3D" id="2.160.10.10">
    <property type="entry name" value="Hexapeptide repeat proteins"/>
    <property type="match status" value="1"/>
</dbReference>
<dbReference type="PANTHER" id="PTHR13061">
    <property type="entry name" value="DYNACTIN SUBUNIT P25"/>
    <property type="match status" value="1"/>
</dbReference>
<dbReference type="Proteomes" id="UP001153328">
    <property type="component" value="Unassembled WGS sequence"/>
</dbReference>
<evidence type="ECO:0000313" key="1">
    <source>
        <dbReference type="EMBL" id="CAG7645401.1"/>
    </source>
</evidence>
<name>A0A9W4H2B3_9ACTN</name>
<sequence>MTAETQGIRIRHRGHEPQVHPTAYVAPTATLVSDVRVGPGARVMYGAVLDAEGSRIEVGEKAVICENAVLRGSAVAGDQPVLVGDHVFVGPHATLLGCEVGRCVYVATAATVLQRARLGAGSVVAVGALVHASTVLPDEYFVPPHTVALDAPVRLLAPGDPGLAEAISRVGFARVAFGVDAEWTDRISRYEQTAEVRVAEFGTHADDEVLDLGRRIISDPGSGRDPSRRG</sequence>
<gene>
    <name evidence="1" type="ORF">SBRY_40148</name>
</gene>
<dbReference type="InterPro" id="IPR050484">
    <property type="entry name" value="Transf_Hexapept/Carb_Anhydrase"/>
</dbReference>
<proteinExistence type="predicted"/>
<organism evidence="1 2">
    <name type="scientific">Actinacidiphila bryophytorum</name>
    <dbReference type="NCBI Taxonomy" id="1436133"/>
    <lineage>
        <taxon>Bacteria</taxon>
        <taxon>Bacillati</taxon>
        <taxon>Actinomycetota</taxon>
        <taxon>Actinomycetes</taxon>
        <taxon>Kitasatosporales</taxon>
        <taxon>Streptomycetaceae</taxon>
        <taxon>Actinacidiphila</taxon>
    </lineage>
</organism>
<dbReference type="SUPFAM" id="SSF51161">
    <property type="entry name" value="Trimeric LpxA-like enzymes"/>
    <property type="match status" value="1"/>
</dbReference>
<protein>
    <submittedName>
        <fullName evidence="1">Acyltransferase</fullName>
    </submittedName>
</protein>